<dbReference type="PROSITE" id="PS50082">
    <property type="entry name" value="WD_REPEATS_2"/>
    <property type="match status" value="2"/>
</dbReference>
<name>A0A814SB85_9BILA</name>
<keyword evidence="1 3" id="KW-0853">WD repeat</keyword>
<proteinExistence type="predicted"/>
<dbReference type="PROSITE" id="PS00678">
    <property type="entry name" value="WD_REPEATS_1"/>
    <property type="match status" value="1"/>
</dbReference>
<evidence type="ECO:0000256" key="2">
    <source>
        <dbReference type="ARBA" id="ARBA00022737"/>
    </source>
</evidence>
<dbReference type="SUPFAM" id="SSF50978">
    <property type="entry name" value="WD40 repeat-like"/>
    <property type="match status" value="1"/>
</dbReference>
<dbReference type="Gene3D" id="2.130.10.10">
    <property type="entry name" value="YVTN repeat-like/Quinoprotein amine dehydrogenase"/>
    <property type="match status" value="1"/>
</dbReference>
<feature type="repeat" description="WD" evidence="3">
    <location>
        <begin position="89"/>
        <end position="115"/>
    </location>
</feature>
<dbReference type="InterPro" id="IPR001680">
    <property type="entry name" value="WD40_rpt"/>
</dbReference>
<evidence type="ECO:0000256" key="1">
    <source>
        <dbReference type="ARBA" id="ARBA00022574"/>
    </source>
</evidence>
<dbReference type="InterPro" id="IPR019775">
    <property type="entry name" value="WD40_repeat_CS"/>
</dbReference>
<dbReference type="AlphaFoldDB" id="A0A814SB85"/>
<dbReference type="InterPro" id="IPR036322">
    <property type="entry name" value="WD40_repeat_dom_sf"/>
</dbReference>
<sequence>MLVTGSRDQSCIIWDINRWSFVRQLPNHYGAVSSICINELTGDIATASGTYLYLWSINGDLLASVNTITSNRNHVVLCVHMSQVNEWDNNNVILTGGTDGVVRMWSLGYSQVSEEEETTLEQNEEKLIFKAQSTLDYSTMTPSSGQ</sequence>
<organism evidence="4 5">
    <name type="scientific">Brachionus calyciflorus</name>
    <dbReference type="NCBI Taxonomy" id="104777"/>
    <lineage>
        <taxon>Eukaryota</taxon>
        <taxon>Metazoa</taxon>
        <taxon>Spiralia</taxon>
        <taxon>Gnathifera</taxon>
        <taxon>Rotifera</taxon>
        <taxon>Eurotatoria</taxon>
        <taxon>Monogononta</taxon>
        <taxon>Pseudotrocha</taxon>
        <taxon>Ploima</taxon>
        <taxon>Brachionidae</taxon>
        <taxon>Brachionus</taxon>
    </lineage>
</organism>
<evidence type="ECO:0000313" key="5">
    <source>
        <dbReference type="Proteomes" id="UP000663879"/>
    </source>
</evidence>
<protein>
    <submittedName>
        <fullName evidence="4">Uncharacterized protein</fullName>
    </submittedName>
</protein>
<dbReference type="PANTHER" id="PTHR46108:SF4">
    <property type="entry name" value="BLUE CHEESE"/>
    <property type="match status" value="1"/>
</dbReference>
<dbReference type="Pfam" id="PF00400">
    <property type="entry name" value="WD40"/>
    <property type="match status" value="1"/>
</dbReference>
<dbReference type="InterPro" id="IPR051944">
    <property type="entry name" value="BEACH_domain_protein"/>
</dbReference>
<evidence type="ECO:0000256" key="3">
    <source>
        <dbReference type="PROSITE-ProRule" id="PRU00221"/>
    </source>
</evidence>
<keyword evidence="5" id="KW-1185">Reference proteome</keyword>
<comment type="caution">
    <text evidence="4">The sequence shown here is derived from an EMBL/GenBank/DDBJ whole genome shotgun (WGS) entry which is preliminary data.</text>
</comment>
<dbReference type="OrthoDB" id="10018316at2759"/>
<evidence type="ECO:0000313" key="4">
    <source>
        <dbReference type="EMBL" id="CAF1145110.1"/>
    </source>
</evidence>
<feature type="non-terminal residue" evidence="4">
    <location>
        <position position="1"/>
    </location>
</feature>
<dbReference type="InterPro" id="IPR015943">
    <property type="entry name" value="WD40/YVTN_repeat-like_dom_sf"/>
</dbReference>
<accession>A0A814SB85</accession>
<dbReference type="SMART" id="SM00320">
    <property type="entry name" value="WD40"/>
    <property type="match status" value="2"/>
</dbReference>
<feature type="repeat" description="WD" evidence="3">
    <location>
        <begin position="1"/>
        <end position="24"/>
    </location>
</feature>
<dbReference type="Proteomes" id="UP000663879">
    <property type="component" value="Unassembled WGS sequence"/>
</dbReference>
<dbReference type="EMBL" id="CAJNOC010011011">
    <property type="protein sequence ID" value="CAF1145110.1"/>
    <property type="molecule type" value="Genomic_DNA"/>
</dbReference>
<dbReference type="PANTHER" id="PTHR46108">
    <property type="entry name" value="BLUE CHEESE"/>
    <property type="match status" value="1"/>
</dbReference>
<reference evidence="4" key="1">
    <citation type="submission" date="2021-02" db="EMBL/GenBank/DDBJ databases">
        <authorList>
            <person name="Nowell W R."/>
        </authorList>
    </citation>
    <scope>NUCLEOTIDE SEQUENCE</scope>
    <source>
        <strain evidence="4">Ploen Becks lab</strain>
    </source>
</reference>
<gene>
    <name evidence="4" type="ORF">OXX778_LOCUS23065</name>
</gene>
<keyword evidence="2" id="KW-0677">Repeat</keyword>